<protein>
    <submittedName>
        <fullName evidence="2">PREDICTED: beta-carotene isomerase D27</fullName>
    </submittedName>
</protein>
<dbReference type="OMA" id="VMEPNFS"/>
<dbReference type="InterPro" id="IPR025114">
    <property type="entry name" value="D27-like_C"/>
</dbReference>
<dbReference type="AlphaFoldDB" id="A0A5E4F3F7"/>
<organism evidence="2 3">
    <name type="scientific">Prunus dulcis</name>
    <name type="common">Almond</name>
    <name type="synonym">Amygdalus dulcis</name>
    <dbReference type="NCBI Taxonomy" id="3755"/>
    <lineage>
        <taxon>Eukaryota</taxon>
        <taxon>Viridiplantae</taxon>
        <taxon>Streptophyta</taxon>
        <taxon>Embryophyta</taxon>
        <taxon>Tracheophyta</taxon>
        <taxon>Spermatophyta</taxon>
        <taxon>Magnoliopsida</taxon>
        <taxon>eudicotyledons</taxon>
        <taxon>Gunneridae</taxon>
        <taxon>Pentapetalae</taxon>
        <taxon>rosids</taxon>
        <taxon>fabids</taxon>
        <taxon>Rosales</taxon>
        <taxon>Rosaceae</taxon>
        <taxon>Amygdaloideae</taxon>
        <taxon>Amygdaleae</taxon>
        <taxon>Prunus</taxon>
    </lineage>
</organism>
<evidence type="ECO:0000259" key="1">
    <source>
        <dbReference type="Pfam" id="PF13225"/>
    </source>
</evidence>
<dbReference type="InParanoid" id="A0A5E4F3F7"/>
<reference evidence="3" key="1">
    <citation type="journal article" date="2020" name="Plant J.">
        <title>Transposons played a major role in the diversification between the closely related almond and peach genomes: results from the almond genome sequence.</title>
        <authorList>
            <person name="Alioto T."/>
            <person name="Alexiou K.G."/>
            <person name="Bardil A."/>
            <person name="Barteri F."/>
            <person name="Castanera R."/>
            <person name="Cruz F."/>
            <person name="Dhingra A."/>
            <person name="Duval H."/>
            <person name="Fernandez I Marti A."/>
            <person name="Frias L."/>
            <person name="Galan B."/>
            <person name="Garcia J.L."/>
            <person name="Howad W."/>
            <person name="Gomez-Garrido J."/>
            <person name="Gut M."/>
            <person name="Julca I."/>
            <person name="Morata J."/>
            <person name="Puigdomenech P."/>
            <person name="Ribeca P."/>
            <person name="Rubio Cabetas M.J."/>
            <person name="Vlasova A."/>
            <person name="Wirthensohn M."/>
            <person name="Garcia-Mas J."/>
            <person name="Gabaldon T."/>
            <person name="Casacuberta J.M."/>
            <person name="Arus P."/>
        </authorList>
    </citation>
    <scope>NUCLEOTIDE SEQUENCE [LARGE SCALE GENOMIC DNA]</scope>
    <source>
        <strain evidence="3">cv. Texas</strain>
    </source>
</reference>
<gene>
    <name evidence="2" type="ORF">ALMOND_2B031847</name>
</gene>
<dbReference type="GO" id="GO:0005506">
    <property type="term" value="F:iron ion binding"/>
    <property type="evidence" value="ECO:0007669"/>
    <property type="project" value="InterPro"/>
</dbReference>
<dbReference type="PANTHER" id="PTHR33591">
    <property type="entry name" value="BETA-CAROTENE ISOMERASE D27"/>
    <property type="match status" value="1"/>
</dbReference>
<dbReference type="PANTHER" id="PTHR33591:SF2">
    <property type="entry name" value="BETA-CAROTENE ISOMERASE D27"/>
    <property type="match status" value="1"/>
</dbReference>
<dbReference type="EMBL" id="CABIKO010000050">
    <property type="protein sequence ID" value="VVA21181.1"/>
    <property type="molecule type" value="Genomic_DNA"/>
</dbReference>
<dbReference type="Proteomes" id="UP000327085">
    <property type="component" value="Chromosome 3"/>
</dbReference>
<evidence type="ECO:0000313" key="2">
    <source>
        <dbReference type="EMBL" id="VVA21181.1"/>
    </source>
</evidence>
<feature type="domain" description="Beta-carotene isomerase D27-like C-terminal" evidence="1">
    <location>
        <begin position="148"/>
        <end position="229"/>
    </location>
</feature>
<sequence length="264" mass="29350">MKALAVVRPPSICSWPPQSLPKSQYLRSQCFRVSSSLIKEPQSEIQAKQGKKGGVMDEVFLHLFRKKMVEEVGWDSRKPGYDGLIEVANRLMLVSPTNSDTKEAAVRILRSLFPPMLLQLYKLLIAPIQGGKVAAIMVARVTAITCEWLMGPCTVNSVDLPDGTSWNSGVFVEKCKYLEQSKCVGICVNTCKLPTQAFMKDYMGVPLVMEPNFSDYSCQFKFGVPPPLPEDDATLKEPCLDICPNATRRREFAGNINVQQCPKA</sequence>
<name>A0A5E4F3F7_PRUDU</name>
<accession>A0A5E4F3F7</accession>
<dbReference type="InterPro" id="IPR038938">
    <property type="entry name" value="D27-like"/>
</dbReference>
<proteinExistence type="predicted"/>
<dbReference type="Gramene" id="VVA21181">
    <property type="protein sequence ID" value="VVA21181"/>
    <property type="gene ID" value="Prudul26B031847"/>
</dbReference>
<dbReference type="Pfam" id="PF13225">
    <property type="entry name" value="D27-like_C"/>
    <property type="match status" value="1"/>
</dbReference>
<keyword evidence="2" id="KW-0413">Isomerase</keyword>
<evidence type="ECO:0000313" key="3">
    <source>
        <dbReference type="Proteomes" id="UP000327085"/>
    </source>
</evidence>
<dbReference type="GO" id="GO:0016853">
    <property type="term" value="F:isomerase activity"/>
    <property type="evidence" value="ECO:0007669"/>
    <property type="project" value="UniProtKB-KW"/>
</dbReference>
<dbReference type="FunCoup" id="A0A5E4F3F7">
    <property type="interactions" value="1221"/>
</dbReference>